<sequence>MERLRELDGLRAFALFGILTVNIWFFADPWAFTGDLSSDHSSPSDIAVRFIVTMLFEGKFYILFAFLFGYGFALQERAAVRAGVPLGPRMLRRLAGLAMLGLAHGFLLFFGDILLTYAVMGVVLFSVRAISARTAVVIAVGITVSISLLLTLVGAFVAAVGDPVGDGVIPAPSVAALTAGPGSALAVNVENYLIALPSVMLFQGPLSLAMFLLGLAAARRGILERPVSSSTLRRIAIICLPIGLFAAGAQSALLYYADRDRFSLVSTGITTLTAPLQTAGYVCLLLLAFRSPPGQAVLGALAPAGRMALTNYLGQSLVLVIVFTGVGFGLTNVLPPAQVMVVVVVLFGAQLALSRLWLSRFGIGPMEALLRRVTYPGWERKPPA</sequence>
<accession>A0ABW4Q4F7</accession>
<evidence type="ECO:0000256" key="1">
    <source>
        <dbReference type="SAM" id="Phobius"/>
    </source>
</evidence>
<evidence type="ECO:0000259" key="2">
    <source>
        <dbReference type="Pfam" id="PF04235"/>
    </source>
</evidence>
<dbReference type="Proteomes" id="UP001597307">
    <property type="component" value="Unassembled WGS sequence"/>
</dbReference>
<organism evidence="3 4">
    <name type="scientific">Arthrobacter flavus</name>
    <dbReference type="NCBI Taxonomy" id="95172"/>
    <lineage>
        <taxon>Bacteria</taxon>
        <taxon>Bacillati</taxon>
        <taxon>Actinomycetota</taxon>
        <taxon>Actinomycetes</taxon>
        <taxon>Micrococcales</taxon>
        <taxon>Micrococcaceae</taxon>
        <taxon>Arthrobacter</taxon>
    </lineage>
</organism>
<evidence type="ECO:0000313" key="4">
    <source>
        <dbReference type="Proteomes" id="UP001597307"/>
    </source>
</evidence>
<dbReference type="PANTHER" id="PTHR30590">
    <property type="entry name" value="INNER MEMBRANE PROTEIN"/>
    <property type="match status" value="1"/>
</dbReference>
<feature type="transmembrane region" description="Helical" evidence="1">
    <location>
        <begin position="337"/>
        <end position="358"/>
    </location>
</feature>
<protein>
    <submittedName>
        <fullName evidence="3">DUF418 domain-containing protein</fullName>
    </submittedName>
</protein>
<feature type="domain" description="DUF418" evidence="2">
    <location>
        <begin position="217"/>
        <end position="375"/>
    </location>
</feature>
<dbReference type="PANTHER" id="PTHR30590:SF2">
    <property type="entry name" value="INNER MEMBRANE PROTEIN"/>
    <property type="match status" value="1"/>
</dbReference>
<dbReference type="InterPro" id="IPR052529">
    <property type="entry name" value="Bact_Transport_Assoc"/>
</dbReference>
<dbReference type="Pfam" id="PF04235">
    <property type="entry name" value="DUF418"/>
    <property type="match status" value="1"/>
</dbReference>
<feature type="transmembrane region" description="Helical" evidence="1">
    <location>
        <begin position="309"/>
        <end position="331"/>
    </location>
</feature>
<feature type="transmembrane region" description="Helical" evidence="1">
    <location>
        <begin position="9"/>
        <end position="27"/>
    </location>
</feature>
<feature type="transmembrane region" description="Helical" evidence="1">
    <location>
        <begin position="269"/>
        <end position="289"/>
    </location>
</feature>
<feature type="transmembrane region" description="Helical" evidence="1">
    <location>
        <begin position="235"/>
        <end position="257"/>
    </location>
</feature>
<keyword evidence="1" id="KW-1133">Transmembrane helix</keyword>
<dbReference type="InterPro" id="IPR007349">
    <property type="entry name" value="DUF418"/>
</dbReference>
<feature type="transmembrane region" description="Helical" evidence="1">
    <location>
        <begin position="192"/>
        <end position="215"/>
    </location>
</feature>
<name>A0ABW4Q4F7_9MICC</name>
<evidence type="ECO:0000313" key="3">
    <source>
        <dbReference type="EMBL" id="MFD1845550.1"/>
    </source>
</evidence>
<feature type="transmembrane region" description="Helical" evidence="1">
    <location>
        <begin position="135"/>
        <end position="160"/>
    </location>
</feature>
<reference evidence="4" key="1">
    <citation type="journal article" date="2019" name="Int. J. Syst. Evol. Microbiol.">
        <title>The Global Catalogue of Microorganisms (GCM) 10K type strain sequencing project: providing services to taxonomists for standard genome sequencing and annotation.</title>
        <authorList>
            <consortium name="The Broad Institute Genomics Platform"/>
            <consortium name="The Broad Institute Genome Sequencing Center for Infectious Disease"/>
            <person name="Wu L."/>
            <person name="Ma J."/>
        </authorList>
    </citation>
    <scope>NUCLEOTIDE SEQUENCE [LARGE SCALE GENOMIC DNA]</scope>
    <source>
        <strain evidence="4">JCM 11496</strain>
    </source>
</reference>
<dbReference type="RefSeq" id="WP_343877799.1">
    <property type="nucleotide sequence ID" value="NZ_BAAAIJ010000007.1"/>
</dbReference>
<keyword evidence="1" id="KW-0812">Transmembrane</keyword>
<feature type="transmembrane region" description="Helical" evidence="1">
    <location>
        <begin position="47"/>
        <end position="73"/>
    </location>
</feature>
<keyword evidence="1" id="KW-0472">Membrane</keyword>
<proteinExistence type="predicted"/>
<feature type="transmembrane region" description="Helical" evidence="1">
    <location>
        <begin position="94"/>
        <end position="115"/>
    </location>
</feature>
<keyword evidence="4" id="KW-1185">Reference proteome</keyword>
<comment type="caution">
    <text evidence="3">The sequence shown here is derived from an EMBL/GenBank/DDBJ whole genome shotgun (WGS) entry which is preliminary data.</text>
</comment>
<gene>
    <name evidence="3" type="ORF">ACFSFX_02945</name>
</gene>
<dbReference type="EMBL" id="JBHUGA010000006">
    <property type="protein sequence ID" value="MFD1845550.1"/>
    <property type="molecule type" value="Genomic_DNA"/>
</dbReference>